<dbReference type="RefSeq" id="XP_052947544.1">
    <property type="nucleotide sequence ID" value="XM_053086651.1"/>
</dbReference>
<evidence type="ECO:0000256" key="2">
    <source>
        <dbReference type="ARBA" id="ARBA00006375"/>
    </source>
</evidence>
<evidence type="ECO:0000256" key="9">
    <source>
        <dbReference type="PROSITE-ProRule" id="PRU00282"/>
    </source>
</evidence>
<evidence type="ECO:0000256" key="5">
    <source>
        <dbReference type="ARBA" id="ARBA00022737"/>
    </source>
</evidence>
<dbReference type="Proteomes" id="UP001164286">
    <property type="component" value="Unassembled WGS sequence"/>
</dbReference>
<evidence type="ECO:0000256" key="7">
    <source>
        <dbReference type="ARBA" id="ARBA00023128"/>
    </source>
</evidence>
<dbReference type="SUPFAM" id="SSF103506">
    <property type="entry name" value="Mitochondrial carrier"/>
    <property type="match status" value="1"/>
</dbReference>
<protein>
    <submittedName>
        <fullName evidence="11">Citrate transporter</fullName>
    </submittedName>
</protein>
<keyword evidence="7" id="KW-0496">Mitochondrion</keyword>
<comment type="caution">
    <text evidence="11">The sequence shown here is derived from an EMBL/GenBank/DDBJ whole genome shotgun (WGS) entry which is preliminary data.</text>
</comment>
<name>A0AA38LV08_9TREE</name>
<dbReference type="GO" id="GO:0006843">
    <property type="term" value="P:mitochondrial citrate transmembrane transport"/>
    <property type="evidence" value="ECO:0007669"/>
    <property type="project" value="TreeGrafter"/>
</dbReference>
<dbReference type="InterPro" id="IPR049563">
    <property type="entry name" value="TXTP-like"/>
</dbReference>
<feature type="repeat" description="Solcar" evidence="9">
    <location>
        <begin position="202"/>
        <end position="288"/>
    </location>
</feature>
<evidence type="ECO:0000256" key="3">
    <source>
        <dbReference type="ARBA" id="ARBA00022448"/>
    </source>
</evidence>
<keyword evidence="4 9" id="KW-0812">Transmembrane</keyword>
<sequence>MNATHRKPTQYESLLAGIVAGGVEGAVTYPAEFVKTRAQFTANKGQAVGVIPIFRETLRERGIKGLYSGAGALIVGNSLKAGVRFLTYDSVKTVFADSNGKMTPGRTMLAGLAAGVVEAIVAVTPSETVKTKMIQDATSARLYHNMVDGTIGICRAEGFKGIYRGLWPTIMKQGANSAVRFSSYAFIQSQLVHLTRPPSGKLSSAMTFGAGAGAGLITVYATMPLDNIKTRMQATGAELRYNNSADCFLKIVRQEGVLRLWGGTTPRLARLMFSGGIIFAVYERLINVMTVF</sequence>
<dbReference type="Pfam" id="PF00153">
    <property type="entry name" value="Mito_carr"/>
    <property type="match status" value="3"/>
</dbReference>
<comment type="similarity">
    <text evidence="2 10">Belongs to the mitochondrial carrier (TC 2.A.29) family.</text>
</comment>
<dbReference type="InterPro" id="IPR023395">
    <property type="entry name" value="MCP_dom_sf"/>
</dbReference>
<evidence type="ECO:0000313" key="12">
    <source>
        <dbReference type="Proteomes" id="UP001164286"/>
    </source>
</evidence>
<feature type="repeat" description="Solcar" evidence="9">
    <location>
        <begin position="105"/>
        <end position="190"/>
    </location>
</feature>
<dbReference type="PANTHER" id="PTHR45788">
    <property type="entry name" value="SUCCINATE/FUMARATE MITOCHONDRIAL TRANSPORTER-RELATED"/>
    <property type="match status" value="1"/>
</dbReference>
<evidence type="ECO:0000256" key="8">
    <source>
        <dbReference type="ARBA" id="ARBA00023136"/>
    </source>
</evidence>
<dbReference type="GO" id="GO:0071913">
    <property type="term" value="F:citrate secondary active transmembrane transporter activity"/>
    <property type="evidence" value="ECO:0007669"/>
    <property type="project" value="TreeGrafter"/>
</dbReference>
<keyword evidence="5" id="KW-0677">Repeat</keyword>
<dbReference type="Gene3D" id="1.50.40.10">
    <property type="entry name" value="Mitochondrial carrier domain"/>
    <property type="match status" value="1"/>
</dbReference>
<feature type="repeat" description="Solcar" evidence="9">
    <location>
        <begin position="8"/>
        <end position="94"/>
    </location>
</feature>
<evidence type="ECO:0000256" key="6">
    <source>
        <dbReference type="ARBA" id="ARBA00022989"/>
    </source>
</evidence>
<dbReference type="FunFam" id="1.50.40.10:FF:000007">
    <property type="entry name" value="Mitochondrial tricarboxylate transport protein-like"/>
    <property type="match status" value="1"/>
</dbReference>
<dbReference type="AlphaFoldDB" id="A0AA38LV08"/>
<accession>A0AA38LV08</accession>
<dbReference type="PANTHER" id="PTHR45788:SF4">
    <property type="entry name" value="TRICARBOXYLATE TRANSPORT PROTEIN, MITOCHONDRIAL"/>
    <property type="match status" value="1"/>
</dbReference>
<keyword evidence="3 10" id="KW-0813">Transport</keyword>
<reference evidence="11" key="1">
    <citation type="journal article" date="2022" name="G3 (Bethesda)">
        <title>High quality genome of the basidiomycete yeast Dioszegia hungarica PDD-24b-2 isolated from cloud water.</title>
        <authorList>
            <person name="Jarrige D."/>
            <person name="Haridas S."/>
            <person name="Bleykasten-Grosshans C."/>
            <person name="Joly M."/>
            <person name="Nadalig T."/>
            <person name="Sancelme M."/>
            <person name="Vuilleumier S."/>
            <person name="Grigoriev I.V."/>
            <person name="Amato P."/>
            <person name="Bringel F."/>
        </authorList>
    </citation>
    <scope>NUCLEOTIDE SEQUENCE</scope>
    <source>
        <strain evidence="11">PDD-24b-2</strain>
    </source>
</reference>
<dbReference type="GeneID" id="77725852"/>
<keyword evidence="6" id="KW-1133">Transmembrane helix</keyword>
<dbReference type="GO" id="GO:0031966">
    <property type="term" value="C:mitochondrial membrane"/>
    <property type="evidence" value="ECO:0007669"/>
    <property type="project" value="UniProtKB-SubCell"/>
</dbReference>
<proteinExistence type="inferred from homology"/>
<comment type="subcellular location">
    <subcellularLocation>
        <location evidence="1">Mitochondrion membrane</location>
        <topology evidence="1">Multi-pass membrane protein</topology>
    </subcellularLocation>
</comment>
<keyword evidence="12" id="KW-1185">Reference proteome</keyword>
<evidence type="ECO:0000313" key="11">
    <source>
        <dbReference type="EMBL" id="KAI9637767.1"/>
    </source>
</evidence>
<dbReference type="EMBL" id="JAKWFO010000003">
    <property type="protein sequence ID" value="KAI9637767.1"/>
    <property type="molecule type" value="Genomic_DNA"/>
</dbReference>
<evidence type="ECO:0000256" key="10">
    <source>
        <dbReference type="RuleBase" id="RU000488"/>
    </source>
</evidence>
<evidence type="ECO:0000256" key="4">
    <source>
        <dbReference type="ARBA" id="ARBA00022692"/>
    </source>
</evidence>
<evidence type="ECO:0000256" key="1">
    <source>
        <dbReference type="ARBA" id="ARBA00004225"/>
    </source>
</evidence>
<gene>
    <name evidence="11" type="ORF">MKK02DRAFT_22973</name>
</gene>
<dbReference type="PROSITE" id="PS50920">
    <property type="entry name" value="SOLCAR"/>
    <property type="match status" value="3"/>
</dbReference>
<dbReference type="InterPro" id="IPR018108">
    <property type="entry name" value="MCP_transmembrane"/>
</dbReference>
<keyword evidence="8 9" id="KW-0472">Membrane</keyword>
<organism evidence="11 12">
    <name type="scientific">Dioszegia hungarica</name>
    <dbReference type="NCBI Taxonomy" id="4972"/>
    <lineage>
        <taxon>Eukaryota</taxon>
        <taxon>Fungi</taxon>
        <taxon>Dikarya</taxon>
        <taxon>Basidiomycota</taxon>
        <taxon>Agaricomycotina</taxon>
        <taxon>Tremellomycetes</taxon>
        <taxon>Tremellales</taxon>
        <taxon>Bulleribasidiaceae</taxon>
        <taxon>Dioszegia</taxon>
    </lineage>
</organism>